<dbReference type="Gene3D" id="3.30.420.10">
    <property type="entry name" value="Ribonuclease H-like superfamily/Ribonuclease H"/>
    <property type="match status" value="1"/>
</dbReference>
<evidence type="ECO:0000313" key="4">
    <source>
        <dbReference type="EMBL" id="KAF6150111.1"/>
    </source>
</evidence>
<dbReference type="InterPro" id="IPR036875">
    <property type="entry name" value="Znf_CCHC_sf"/>
</dbReference>
<dbReference type="SUPFAM" id="SSF57756">
    <property type="entry name" value="Retrovirus zinc finger-like domains"/>
    <property type="match status" value="1"/>
</dbReference>
<sequence>MSGSSEYTKICRWLQYIMIKTRVTKSCNFGDTLSLQVLRLHKKQIKHRVRIVVKWQAPSPGWFKLNTGGSSPSSGLSGAGSIIRDSHGEMKLGYSVALGTGTNMAAELYGLLHGLLLCKENHWFPLVVEMNAEVIVNWYKKLVSQKVSSNMEYGFTIEPEAADHHGSYIQRGSQSRADLLALGLAVTNVLTGLVWLSIRPKSISMVNPEGTDCQKLHPNLSGRVVSELLWLWESLSAVTCCRSLVVVYESRCLIQIGVAAENFIGEDDAIVVDAAKLMQGSLYQGLLKSGAQSYLANLSLYPGRSELPFLPGNTQAVILQPLGERGIAIIGGDTVRGFTTADQAWITLISEKFEATLSRQSTTNQVIESSKNNHIYVVGIYGMGGIGKTTLLNELCKKIEETKLFDEVVMATVGDLKGIQTEIANKLGMRFKEESVTARAARLLARFKQAKDNDLWKELELADVGIPYGCDHQGCKVIFTTRSLDVCSRMESQSSIEVLVLPGKDSWELFKQKAGNVVNVVALRILSKVVAKECKFLSLQFLEVVSVEDIDKVEISGEKFDNTSYISLKKVLGGRSRRAVERIEEDLVGDQERLLREQKSDSWREALIALISQQFRKLLKKRQFEKQGQNVNYKSRPHDRVKSYGKQTNSSTRPHNDSDQDLNKVECYRCHKYGHYAHNCPTKNSNSNYKAMNIKVTWDDDNDEFDDHSQEYENDNYCAFSSIINSSNNYSDPFELENFIEGQSDYKSDNSEEPKIEELYSQLISQLEKLKKKKNALIVKLDI</sequence>
<protein>
    <recommendedName>
        <fullName evidence="3">CCHC-type domain-containing protein</fullName>
    </recommendedName>
</protein>
<gene>
    <name evidence="4" type="ORF">GIB67_035721</name>
</gene>
<dbReference type="GO" id="GO:0009507">
    <property type="term" value="C:chloroplast"/>
    <property type="evidence" value="ECO:0007669"/>
    <property type="project" value="TreeGrafter"/>
</dbReference>
<evidence type="ECO:0000256" key="2">
    <source>
        <dbReference type="SAM" id="MobiDB-lite"/>
    </source>
</evidence>
<dbReference type="GO" id="GO:0003676">
    <property type="term" value="F:nucleic acid binding"/>
    <property type="evidence" value="ECO:0007669"/>
    <property type="project" value="InterPro"/>
</dbReference>
<evidence type="ECO:0000313" key="5">
    <source>
        <dbReference type="Proteomes" id="UP000541444"/>
    </source>
</evidence>
<dbReference type="Pfam" id="PF00931">
    <property type="entry name" value="NB-ARC"/>
    <property type="match status" value="1"/>
</dbReference>
<dbReference type="PROSITE" id="PS50158">
    <property type="entry name" value="ZF_CCHC"/>
    <property type="match status" value="1"/>
</dbReference>
<dbReference type="OrthoDB" id="439612at2759"/>
<dbReference type="InterPro" id="IPR021325">
    <property type="entry name" value="CCB2/CCB4"/>
</dbReference>
<dbReference type="InterPro" id="IPR012337">
    <property type="entry name" value="RNaseH-like_sf"/>
</dbReference>
<feature type="domain" description="CCHC-type" evidence="3">
    <location>
        <begin position="667"/>
        <end position="681"/>
    </location>
</feature>
<feature type="non-terminal residue" evidence="4">
    <location>
        <position position="1"/>
    </location>
</feature>
<keyword evidence="1" id="KW-0863">Zinc-finger</keyword>
<dbReference type="InterPro" id="IPR001878">
    <property type="entry name" value="Znf_CCHC"/>
</dbReference>
<dbReference type="Gene3D" id="3.40.50.300">
    <property type="entry name" value="P-loop containing nucleotide triphosphate hydrolases"/>
    <property type="match status" value="1"/>
</dbReference>
<dbReference type="GO" id="GO:0008270">
    <property type="term" value="F:zinc ion binding"/>
    <property type="evidence" value="ECO:0007669"/>
    <property type="project" value="UniProtKB-KW"/>
</dbReference>
<dbReference type="PANTHER" id="PTHR34943">
    <property type="match status" value="1"/>
</dbReference>
<feature type="region of interest" description="Disordered" evidence="2">
    <location>
        <begin position="628"/>
        <end position="661"/>
    </location>
</feature>
<dbReference type="InterPro" id="IPR002182">
    <property type="entry name" value="NB-ARC"/>
</dbReference>
<evidence type="ECO:0000259" key="3">
    <source>
        <dbReference type="PROSITE" id="PS50158"/>
    </source>
</evidence>
<dbReference type="InterPro" id="IPR044705">
    <property type="entry name" value="CCB4"/>
</dbReference>
<name>A0A7J7M5D6_9MAGN</name>
<dbReference type="InterPro" id="IPR002156">
    <property type="entry name" value="RNaseH_domain"/>
</dbReference>
<dbReference type="PANTHER" id="PTHR34943:SF2">
    <property type="entry name" value="PROTEIN COFACTOR ASSEMBLY OF COMPLEX C SUBUNIT B CCB4, CHLOROPLASTIC"/>
    <property type="match status" value="1"/>
</dbReference>
<keyword evidence="5" id="KW-1185">Reference proteome</keyword>
<dbReference type="InterPro" id="IPR036397">
    <property type="entry name" value="RNaseH_sf"/>
</dbReference>
<dbReference type="Proteomes" id="UP000541444">
    <property type="component" value="Unassembled WGS sequence"/>
</dbReference>
<dbReference type="Gene3D" id="4.10.60.10">
    <property type="entry name" value="Zinc finger, CCHC-type"/>
    <property type="match status" value="1"/>
</dbReference>
<dbReference type="SUPFAM" id="SSF52540">
    <property type="entry name" value="P-loop containing nucleoside triphosphate hydrolases"/>
    <property type="match status" value="1"/>
</dbReference>
<dbReference type="Pfam" id="PF11152">
    <property type="entry name" value="CCB2_CCB4"/>
    <property type="match status" value="1"/>
</dbReference>
<evidence type="ECO:0000256" key="1">
    <source>
        <dbReference type="PROSITE-ProRule" id="PRU00047"/>
    </source>
</evidence>
<accession>A0A7J7M5D6</accession>
<dbReference type="AlphaFoldDB" id="A0A7J7M5D6"/>
<dbReference type="InterPro" id="IPR027417">
    <property type="entry name" value="P-loop_NTPase"/>
</dbReference>
<proteinExistence type="predicted"/>
<comment type="caution">
    <text evidence="4">The sequence shown here is derived from an EMBL/GenBank/DDBJ whole genome shotgun (WGS) entry which is preliminary data.</text>
</comment>
<dbReference type="Pfam" id="PF13456">
    <property type="entry name" value="RVT_3"/>
    <property type="match status" value="1"/>
</dbReference>
<organism evidence="4 5">
    <name type="scientific">Kingdonia uniflora</name>
    <dbReference type="NCBI Taxonomy" id="39325"/>
    <lineage>
        <taxon>Eukaryota</taxon>
        <taxon>Viridiplantae</taxon>
        <taxon>Streptophyta</taxon>
        <taxon>Embryophyta</taxon>
        <taxon>Tracheophyta</taxon>
        <taxon>Spermatophyta</taxon>
        <taxon>Magnoliopsida</taxon>
        <taxon>Ranunculales</taxon>
        <taxon>Circaeasteraceae</taxon>
        <taxon>Kingdonia</taxon>
    </lineage>
</organism>
<reference evidence="4 5" key="1">
    <citation type="journal article" date="2020" name="IScience">
        <title>Genome Sequencing of the Endangered Kingdonia uniflora (Circaeasteraceae, Ranunculales) Reveals Potential Mechanisms of Evolutionary Specialization.</title>
        <authorList>
            <person name="Sun Y."/>
            <person name="Deng T."/>
            <person name="Zhang A."/>
            <person name="Moore M.J."/>
            <person name="Landis J.B."/>
            <person name="Lin N."/>
            <person name="Zhang H."/>
            <person name="Zhang X."/>
            <person name="Huang J."/>
            <person name="Zhang X."/>
            <person name="Sun H."/>
            <person name="Wang H."/>
        </authorList>
    </citation>
    <scope>NUCLEOTIDE SEQUENCE [LARGE SCALE GENOMIC DNA]</scope>
    <source>
        <strain evidence="4">TB1705</strain>
        <tissue evidence="4">Leaf</tissue>
    </source>
</reference>
<dbReference type="EMBL" id="JACGCM010001761">
    <property type="protein sequence ID" value="KAF6150111.1"/>
    <property type="molecule type" value="Genomic_DNA"/>
</dbReference>
<dbReference type="SUPFAM" id="SSF53098">
    <property type="entry name" value="Ribonuclease H-like"/>
    <property type="match status" value="1"/>
</dbReference>
<dbReference type="GO" id="GO:0043531">
    <property type="term" value="F:ADP binding"/>
    <property type="evidence" value="ECO:0007669"/>
    <property type="project" value="InterPro"/>
</dbReference>
<dbReference type="GO" id="GO:0004523">
    <property type="term" value="F:RNA-DNA hybrid ribonuclease activity"/>
    <property type="evidence" value="ECO:0007669"/>
    <property type="project" value="InterPro"/>
</dbReference>
<keyword evidence="1" id="KW-0479">Metal-binding</keyword>
<dbReference type="GO" id="GO:0010190">
    <property type="term" value="P:cytochrome b6f complex assembly"/>
    <property type="evidence" value="ECO:0007669"/>
    <property type="project" value="TreeGrafter"/>
</dbReference>
<keyword evidence="1" id="KW-0862">Zinc</keyword>